<evidence type="ECO:0000256" key="5">
    <source>
        <dbReference type="ARBA" id="ARBA00023125"/>
    </source>
</evidence>
<gene>
    <name evidence="8" type="ORF">CLV82_1220</name>
</gene>
<keyword evidence="2 6" id="KW-0328">Glycosyltransferase</keyword>
<keyword evidence="3 6" id="KW-0808">Transferase</keyword>
<dbReference type="OrthoDB" id="9785181at2"/>
<evidence type="ECO:0000256" key="2">
    <source>
        <dbReference type="ARBA" id="ARBA00022676"/>
    </source>
</evidence>
<keyword evidence="9" id="KW-1185">Reference proteome</keyword>
<dbReference type="InterPro" id="IPR029494">
    <property type="entry name" value="DarT"/>
</dbReference>
<protein>
    <submittedName>
        <fullName evidence="8">Uncharacterized protein DUF4433</fullName>
    </submittedName>
</protein>
<feature type="domain" description="DarT" evidence="7">
    <location>
        <begin position="1260"/>
        <end position="1470"/>
    </location>
</feature>
<dbReference type="RefSeq" id="WP_133643374.1">
    <property type="nucleotide sequence ID" value="NZ_SNYI01000001.1"/>
</dbReference>
<evidence type="ECO:0000256" key="3">
    <source>
        <dbReference type="ARBA" id="ARBA00022679"/>
    </source>
</evidence>
<evidence type="ECO:0000313" key="9">
    <source>
        <dbReference type="Proteomes" id="UP000295468"/>
    </source>
</evidence>
<evidence type="ECO:0000256" key="6">
    <source>
        <dbReference type="PROSITE-ProRule" id="PRU01362"/>
    </source>
</evidence>
<feature type="active site" description="Proton acceptor" evidence="6">
    <location>
        <position position="1302"/>
    </location>
</feature>
<accession>A0A4V3D487</accession>
<dbReference type="GO" id="GO:0016757">
    <property type="term" value="F:glycosyltransferase activity"/>
    <property type="evidence" value="ECO:0007669"/>
    <property type="project" value="UniProtKB-UniRule"/>
</dbReference>
<proteinExistence type="inferred from homology"/>
<feature type="active site" evidence="6">
    <location>
        <position position="1418"/>
    </location>
</feature>
<evidence type="ECO:0000259" key="7">
    <source>
        <dbReference type="PROSITE" id="PS52018"/>
    </source>
</evidence>
<organism evidence="8 9">
    <name type="scientific">Zeaxanthinibacter enoshimensis</name>
    <dbReference type="NCBI Taxonomy" id="392009"/>
    <lineage>
        <taxon>Bacteria</taxon>
        <taxon>Pseudomonadati</taxon>
        <taxon>Bacteroidota</taxon>
        <taxon>Flavobacteriia</taxon>
        <taxon>Flavobacteriales</taxon>
        <taxon>Flavobacteriaceae</taxon>
        <taxon>Zeaxanthinibacter</taxon>
    </lineage>
</organism>
<keyword evidence="5 6" id="KW-0238">DNA-binding</keyword>
<feature type="binding site" evidence="6">
    <location>
        <position position="1302"/>
    </location>
    <ligand>
        <name>NAD(+)</name>
        <dbReference type="ChEBI" id="CHEBI:57540"/>
    </ligand>
</feature>
<reference evidence="8 9" key="1">
    <citation type="submission" date="2019-03" db="EMBL/GenBank/DDBJ databases">
        <title>Genomic Encyclopedia of Archaeal and Bacterial Type Strains, Phase II (KMG-II): from individual species to whole genera.</title>
        <authorList>
            <person name="Goeker M."/>
        </authorList>
    </citation>
    <scope>NUCLEOTIDE SEQUENCE [LARGE SCALE GENOMIC DNA]</scope>
    <source>
        <strain evidence="8 9">DSM 18435</strain>
    </source>
</reference>
<evidence type="ECO:0000256" key="1">
    <source>
        <dbReference type="ARBA" id="ARBA00022649"/>
    </source>
</evidence>
<dbReference type="Proteomes" id="UP000295468">
    <property type="component" value="Unassembled WGS sequence"/>
</dbReference>
<dbReference type="PROSITE" id="PS52018">
    <property type="entry name" value="DART"/>
    <property type="match status" value="1"/>
</dbReference>
<feature type="binding site" evidence="6">
    <location>
        <position position="1281"/>
    </location>
    <ligand>
        <name>NAD(+)</name>
        <dbReference type="ChEBI" id="CHEBI:57540"/>
    </ligand>
</feature>
<sequence>MEIVDRICHKGLVKLGLKNYKLKYRKTEALTKYEQAIIGLLHEQGGLMEWKELGEILGFAVAENLDEGVRKDYAEVGIFESYLDALQKVHLISRDEDCILLSEWGEVAVQEGVKHLFYNGLIRVPGFMELQQPDPPIIVSFAELGLELQLEEVKEFESPWPIASRMEAVDDDDVNRLINMGFHFQKNIFIDVIEESNGALRKDVDINFEMDGKLLKCYFEDHFIASLTDLFNYEGNEELAKEVKLQLGLKAYLENNKAYRLDELLIYESIINWDVFFETYDEEFDWKATTLRKLGELGVSSKLISQHSPEDVLYEQLEESVNVVDWPIITGRLSLDFILTHLPELYWDATVLAERITVEVFKDYYLELKALSDFPFTQYYRQLDKEFLSEQFDHLPDITAYITRYKPNWLAEFLALYPNGPWNWTQIGQNMPLEDLFSLSEEHKVHFPSILVLQQIITEELHISGDEFGALINRIPKADNNPLLNRQHPSNMNLAELKLLDGKNLIFWGDSTVPGYEMNTHQEWNYEIIDYFQDKWNYPEAIQFLEEHLQDVEVIRTIPLNWNYSGISKNAYLVSEKQVLETYGAKLDPNEVIQVWSPKDWKRHLPWALSRFDDIYKEHWVESASSTISIEDVLCHQKEWIEEINEAVEWDLIVFNTKISFLHEQMWEIYEVLLELGVYERVKTPLTSKLNVEFQLENCDFDWDWKVVTENALIKDILNEESLYEFAHLWYWNVILENYYTEEDLLKAHKLPEIATLIAQSENEEFIDKAWRYITENYPKHLLWEDIGKTIAMQDIFRWDWNLISSTNRISLDKNTLSHYRNNINWDLLSENEVINKLFYKDTELFDGTNDWIEYVLGYLIEFKQYWNFQGLSKVSNITWNETIIQKFKDHWDWQILSSSASNFLTTKKGNKVKYNTKIFSKYIDQIDFNVISQRDDIQFDLEFVKKYDNKSWNWNELSGNPAVKLDKKVLLGDLKNKPWNWFSLSQHPDLEFDNTDLLEMHDRDLDWGYFSSQNWINAETVCALETKPWDWHQLSVNRNLHLSTNLLRIFATNHADEVSWEAVLKNVNLDLNDENLMLLSAIIEDNSHCWGILSSHPKLDFSNLKADHLLKYSSYWNWEVLLENWKLDFNDVDNLKRYVSFIDWGELSRHHKFSPTFEILEAFKNLLDWRFLSPKVLNDVYKIERFSQYVNWEVISEKMDFDGKLPFVKRHIAKFHLSRLQNNPTVPPEMARFIKEYLRANIEIRFVEKLKEQGGPWAGNVYHFTHLTNALAIIKNRKILSRNKASGGGFSDAAGSVVKRRDEAHNYARFYFRPQTPTQFYNECLGKDFQTNSFEKAKDLDLPKCPIPVFFKFDLQEILSQIKDKCFISDGNLQTNWAKMGTIQKMILHFDFEDVYSTIEHTSDDNWKTYLNKSQQEFLVRDEFNFSNLTNYEILVKTQGDLQQLKQLLRNDHEILSKLRVANGRDKIFNNQNREIYYTINENKLQVDTDYLGDGKVKGNFVIDLSNSRYKVRGGTVTNRLGNRITFYPDIEIEFKSELCFSVSFSDELTNKEPWEVIKYCNVH</sequence>
<comment type="catalytic activity">
    <reaction evidence="6">
        <text>a thymidine in DNA + NAD(+) = an N-(ADP-alpha-D-ribosyl)-thymidine in DNA + nicotinamide + H(+)</text>
        <dbReference type="Rhea" id="RHEA:71651"/>
        <dbReference type="Rhea" id="RHEA-COMP:13556"/>
        <dbReference type="Rhea" id="RHEA-COMP:18051"/>
        <dbReference type="ChEBI" id="CHEBI:15378"/>
        <dbReference type="ChEBI" id="CHEBI:17154"/>
        <dbReference type="ChEBI" id="CHEBI:57540"/>
        <dbReference type="ChEBI" id="CHEBI:137386"/>
        <dbReference type="ChEBI" id="CHEBI:191199"/>
    </reaction>
</comment>
<feature type="binding site" evidence="6">
    <location>
        <begin position="1264"/>
        <end position="1266"/>
    </location>
    <ligand>
        <name>NAD(+)</name>
        <dbReference type="ChEBI" id="CHEBI:57540"/>
    </ligand>
</feature>
<dbReference type="Pfam" id="PF14487">
    <property type="entry name" value="DarT"/>
    <property type="match status" value="1"/>
</dbReference>
<evidence type="ECO:0000256" key="4">
    <source>
        <dbReference type="ARBA" id="ARBA00022695"/>
    </source>
</evidence>
<dbReference type="GO" id="GO:0016779">
    <property type="term" value="F:nucleotidyltransferase activity"/>
    <property type="evidence" value="ECO:0007669"/>
    <property type="project" value="UniProtKB-UniRule"/>
</dbReference>
<comment type="caution">
    <text evidence="6">Lacks conserved residue(s) required for the propagation of feature annotation.</text>
</comment>
<dbReference type="GO" id="GO:0003677">
    <property type="term" value="F:DNA binding"/>
    <property type="evidence" value="ECO:0007669"/>
    <property type="project" value="UniProtKB-UniRule"/>
</dbReference>
<keyword evidence="1 6" id="KW-1277">Toxin-antitoxin system</keyword>
<keyword evidence="4 6" id="KW-0548">Nucleotidyltransferase</keyword>
<evidence type="ECO:0000313" key="8">
    <source>
        <dbReference type="EMBL" id="TDQ33381.1"/>
    </source>
</evidence>
<comment type="caution">
    <text evidence="8">The sequence shown here is derived from an EMBL/GenBank/DDBJ whole genome shotgun (WGS) entry which is preliminary data.</text>
</comment>
<dbReference type="EMBL" id="SNYI01000001">
    <property type="protein sequence ID" value="TDQ33381.1"/>
    <property type="molecule type" value="Genomic_DNA"/>
</dbReference>
<name>A0A4V3D487_9FLAO</name>
<comment type="similarity">
    <text evidence="6">Belongs to the DarT ADP-ribosyltransferase family.</text>
</comment>